<dbReference type="Proteomes" id="UP001497512">
    <property type="component" value="Chromosome 4"/>
</dbReference>
<evidence type="ECO:0000256" key="4">
    <source>
        <dbReference type="ARBA" id="ARBA00022018"/>
    </source>
</evidence>
<keyword evidence="9" id="KW-1133">Transmembrane helix</keyword>
<keyword evidence="7" id="KW-0812">Transmembrane</keyword>
<dbReference type="Gene3D" id="3.40.50.2000">
    <property type="entry name" value="Glycogen Phosphorylase B"/>
    <property type="match status" value="1"/>
</dbReference>
<accession>A0ABP0UIH1</accession>
<evidence type="ECO:0000256" key="8">
    <source>
        <dbReference type="ARBA" id="ARBA00022824"/>
    </source>
</evidence>
<keyword evidence="5 12" id="KW-0328">Glycosyltransferase</keyword>
<dbReference type="PANTHER" id="PTHR45919:SF1">
    <property type="entry name" value="GDP-MAN:MAN(3)GLCNAC(2)-PP-DOL ALPHA-1,2-MANNOSYLTRANSFERASE"/>
    <property type="match status" value="1"/>
</dbReference>
<dbReference type="InterPro" id="IPR031814">
    <property type="entry name" value="ALG11_N"/>
</dbReference>
<dbReference type="InterPro" id="IPR038013">
    <property type="entry name" value="ALG11"/>
</dbReference>
<dbReference type="Pfam" id="PF00534">
    <property type="entry name" value="Glycos_transf_1"/>
    <property type="match status" value="1"/>
</dbReference>
<evidence type="ECO:0000259" key="13">
    <source>
        <dbReference type="Pfam" id="PF00534"/>
    </source>
</evidence>
<evidence type="ECO:0000256" key="11">
    <source>
        <dbReference type="ARBA" id="ARBA00045065"/>
    </source>
</evidence>
<evidence type="ECO:0000313" key="15">
    <source>
        <dbReference type="EMBL" id="CAK9222667.1"/>
    </source>
</evidence>
<comment type="pathway">
    <text evidence="2 12">Protein modification; protein glycosylation.</text>
</comment>
<name>A0ABP0UIH1_9BRYO</name>
<evidence type="ECO:0000256" key="5">
    <source>
        <dbReference type="ARBA" id="ARBA00022676"/>
    </source>
</evidence>
<feature type="domain" description="ALG11 mannosyltransferase N-terminal" evidence="14">
    <location>
        <begin position="32"/>
        <end position="237"/>
    </location>
</feature>
<evidence type="ECO:0000256" key="3">
    <source>
        <dbReference type="ARBA" id="ARBA00012645"/>
    </source>
</evidence>
<comment type="similarity">
    <text evidence="12">Belongs to the glycosyltransferase group 1 family. Glycosyltransferase 4 subfamily.</text>
</comment>
<evidence type="ECO:0000256" key="9">
    <source>
        <dbReference type="ARBA" id="ARBA00022989"/>
    </source>
</evidence>
<keyword evidence="16" id="KW-1185">Reference proteome</keyword>
<dbReference type="CDD" id="cd03806">
    <property type="entry name" value="GT4_ALG11-like"/>
    <property type="match status" value="1"/>
</dbReference>
<keyword evidence="10" id="KW-0472">Membrane</keyword>
<dbReference type="PANTHER" id="PTHR45919">
    <property type="entry name" value="GDP-MAN:MAN(3)GLCNAC(2)-PP-DOL ALPHA-1,2-MANNOSYLTRANSFERASE"/>
    <property type="match status" value="1"/>
</dbReference>
<comment type="function">
    <text evidence="12">GDP-Man:Man(3)GlcNAc(2)-PP-Dol alpha-1,2-mannosyltransferase that operates in the biosynthetic pathway of dolichol-linked oligosaccharides, the glycan precursors employed in protein asparagine (N)-glycosylation. The assembly of dolichol-linked oligosaccharides begins on the cytosolic side of the endoplasmic reticulum membrane and finishes in its lumen. The sequential addition of sugars to dolichol pyrophosphate produces dolichol-linked oligosaccharides containing fourteen sugars, including two GlcNAcs, nine mannoses and three glucoses. Once assembled, the oligosaccharide is transferred from the lipid to nascent proteins by oligosaccharyltransferases. Catalyzes, on the cytoplasmic face of the endoplasmic reticulum, the addition of the fourth and fifth mannose residues to the dolichol-linked oligosaccharide chain, to produce Man(5)GlcNAc(2)-PP-dolichol core oligosaccharide.</text>
</comment>
<evidence type="ECO:0000256" key="1">
    <source>
        <dbReference type="ARBA" id="ARBA00004389"/>
    </source>
</evidence>
<comment type="catalytic activity">
    <reaction evidence="11 12">
        <text>an alpha-D-Man-(1-&gt;3)-[alpha-D-Man-(1-&gt;6)]-beta-D-Man-(1-&gt;4)-beta-D-GlcNAc-(1-&gt;4)-alpha-D-GlcNAc-diphospho-di-trans,poly-cis-dolichol + 2 GDP-alpha-D-mannose = an alpha-D-Man-(1-&gt;2)-alpha-D-Man-(1-&gt;2)-alpha-D-Man-(1-&gt;3)-[alpha-D-Man-(1-&gt;6)]-beta-D-Man-(1-&gt;4)-beta-D-GlcNAc-(1-&gt;4)-alpha-D-GlcNAc-diphospho-di-trans,poly-cis-dolichol + 2 GDP + 2 H(+)</text>
        <dbReference type="Rhea" id="RHEA:29523"/>
        <dbReference type="Rhea" id="RHEA-COMP:19515"/>
        <dbReference type="Rhea" id="RHEA-COMP:19516"/>
        <dbReference type="ChEBI" id="CHEBI:15378"/>
        <dbReference type="ChEBI" id="CHEBI:57527"/>
        <dbReference type="ChEBI" id="CHEBI:58189"/>
        <dbReference type="ChEBI" id="CHEBI:132511"/>
        <dbReference type="ChEBI" id="CHEBI:132515"/>
        <dbReference type="EC" id="2.4.1.131"/>
    </reaction>
    <physiologicalReaction direction="left-to-right" evidence="11 12">
        <dbReference type="Rhea" id="RHEA:29524"/>
    </physiologicalReaction>
</comment>
<evidence type="ECO:0000256" key="7">
    <source>
        <dbReference type="ARBA" id="ARBA00022692"/>
    </source>
</evidence>
<dbReference type="EMBL" id="OZ019896">
    <property type="protein sequence ID" value="CAK9222667.1"/>
    <property type="molecule type" value="Genomic_DNA"/>
</dbReference>
<dbReference type="InterPro" id="IPR001296">
    <property type="entry name" value="Glyco_trans_1"/>
</dbReference>
<keyword evidence="8 12" id="KW-0256">Endoplasmic reticulum</keyword>
<keyword evidence="6 12" id="KW-0808">Transferase</keyword>
<evidence type="ECO:0000256" key="2">
    <source>
        <dbReference type="ARBA" id="ARBA00004922"/>
    </source>
</evidence>
<evidence type="ECO:0000256" key="10">
    <source>
        <dbReference type="ARBA" id="ARBA00023136"/>
    </source>
</evidence>
<proteinExistence type="inferred from homology"/>
<evidence type="ECO:0000256" key="6">
    <source>
        <dbReference type="ARBA" id="ARBA00022679"/>
    </source>
</evidence>
<gene>
    <name evidence="15" type="ORF">CSSPTR1EN2_LOCUS16286</name>
</gene>
<evidence type="ECO:0000256" key="12">
    <source>
        <dbReference type="RuleBase" id="RU367051"/>
    </source>
</evidence>
<feature type="domain" description="Glycosyl transferase family 1" evidence="13">
    <location>
        <begin position="261"/>
        <end position="435"/>
    </location>
</feature>
<reference evidence="15" key="1">
    <citation type="submission" date="2024-02" db="EMBL/GenBank/DDBJ databases">
        <authorList>
            <consortium name="ELIXIR-Norway"/>
            <consortium name="Elixir Norway"/>
        </authorList>
    </citation>
    <scope>NUCLEOTIDE SEQUENCE</scope>
</reference>
<dbReference type="SUPFAM" id="SSF53756">
    <property type="entry name" value="UDP-Glycosyltransferase/glycogen phosphorylase"/>
    <property type="match status" value="1"/>
</dbReference>
<dbReference type="Pfam" id="PF15924">
    <property type="entry name" value="ALG11_N"/>
    <property type="match status" value="1"/>
</dbReference>
<comment type="subcellular location">
    <subcellularLocation>
        <location evidence="1">Endoplasmic reticulum membrane</location>
        <topology evidence="1">Single-pass membrane protein</topology>
    </subcellularLocation>
</comment>
<evidence type="ECO:0000313" key="16">
    <source>
        <dbReference type="Proteomes" id="UP001497512"/>
    </source>
</evidence>
<evidence type="ECO:0000259" key="14">
    <source>
        <dbReference type="Pfam" id="PF15924"/>
    </source>
</evidence>
<dbReference type="EC" id="2.4.1.131" evidence="3 12"/>
<sequence>MLLLAAILLLTLLLFLLLLQSLFRFVTRKKERVVGFFHPFTNDGGGGERVLWCAVRAVQEMATDLPIAIYTGDPATPESLALRALDRFGVKLLQPIRVVRLQRRKWVEARTYPRLTLIGQSLGSMVLAWEALSAVKPLLFIDTSGYAFTYVVASWIAGSFVACYTHYPTISSDMLARVRSRTPLYNNHLSVTRSYWLTTAKVLYYRVVAWMYGLAGACADVAMVNSSWTQSHINRIWRIPNRTFLVYPPCDTLSLQVLPLERPTTPAYIVSVAQFRPEKAHELQLEAFVMALNDLPPALITEVQLKFIGSCRHQEDEERVEALREKCHVLGLQQRVEFCLNVSYKELVKLLGGAIAGLHTMTDEHFGISVVEYMAAGAVVIAHDSAGPKLDIVVEEAGQRTGFLASSAQEYASAIRHVLLMPDNERLQITQAARHRASLFSEAMFDTAFKKAMSPLITKCVDADSGLLTMKRFRVPGRRVNKLHTS</sequence>
<protein>
    <recommendedName>
        <fullName evidence="4 12">GDP-Man:Man(3)GlcNAc(2)-PP-Dol alpha-1,2-mannosyltransferase</fullName>
        <ecNumber evidence="3 12">2.4.1.131</ecNumber>
    </recommendedName>
</protein>
<organism evidence="15 16">
    <name type="scientific">Sphagnum troendelagicum</name>
    <dbReference type="NCBI Taxonomy" id="128251"/>
    <lineage>
        <taxon>Eukaryota</taxon>
        <taxon>Viridiplantae</taxon>
        <taxon>Streptophyta</taxon>
        <taxon>Embryophyta</taxon>
        <taxon>Bryophyta</taxon>
        <taxon>Sphagnophytina</taxon>
        <taxon>Sphagnopsida</taxon>
        <taxon>Sphagnales</taxon>
        <taxon>Sphagnaceae</taxon>
        <taxon>Sphagnum</taxon>
    </lineage>
</organism>